<accession>A0AAV3X9G4</accession>
<keyword evidence="4" id="KW-1185">Reference proteome</keyword>
<comment type="caution">
    <text evidence="3">The sequence shown here is derived from an EMBL/GenBank/DDBJ whole genome shotgun (WGS) entry which is preliminary data.</text>
</comment>
<dbReference type="CDD" id="cd07302">
    <property type="entry name" value="CHD"/>
    <property type="match status" value="1"/>
</dbReference>
<evidence type="ECO:0000313" key="3">
    <source>
        <dbReference type="EMBL" id="GET37951.1"/>
    </source>
</evidence>
<dbReference type="Pfam" id="PF00211">
    <property type="entry name" value="Guanylate_cyc"/>
    <property type="match status" value="1"/>
</dbReference>
<protein>
    <submittedName>
        <fullName evidence="3">Adenylate cyclase</fullName>
    </submittedName>
</protein>
<reference evidence="3" key="1">
    <citation type="submission" date="2019-10" db="EMBL/GenBank/DDBJ databases">
        <title>Draft genome sequece of Microseira wollei NIES-4236.</title>
        <authorList>
            <person name="Yamaguchi H."/>
            <person name="Suzuki S."/>
            <person name="Kawachi M."/>
        </authorList>
    </citation>
    <scope>NUCLEOTIDE SEQUENCE</scope>
    <source>
        <strain evidence="3">NIES-4236</strain>
    </source>
</reference>
<dbReference type="EMBL" id="BLAY01000036">
    <property type="protein sequence ID" value="GET37951.1"/>
    <property type="molecule type" value="Genomic_DNA"/>
</dbReference>
<dbReference type="PANTHER" id="PTHR43081">
    <property type="entry name" value="ADENYLATE CYCLASE, TERMINAL-DIFFERENTIATION SPECIFIC-RELATED"/>
    <property type="match status" value="1"/>
</dbReference>
<dbReference type="RefSeq" id="WP_307731402.1">
    <property type="nucleotide sequence ID" value="NZ_BLAY01000036.1"/>
</dbReference>
<dbReference type="GO" id="GO:0035556">
    <property type="term" value="P:intracellular signal transduction"/>
    <property type="evidence" value="ECO:0007669"/>
    <property type="project" value="InterPro"/>
</dbReference>
<dbReference type="Gene3D" id="3.30.70.1230">
    <property type="entry name" value="Nucleotide cyclase"/>
    <property type="match status" value="1"/>
</dbReference>
<organism evidence="3 4">
    <name type="scientific">Microseira wollei NIES-4236</name>
    <dbReference type="NCBI Taxonomy" id="2530354"/>
    <lineage>
        <taxon>Bacteria</taxon>
        <taxon>Bacillati</taxon>
        <taxon>Cyanobacteriota</taxon>
        <taxon>Cyanophyceae</taxon>
        <taxon>Oscillatoriophycideae</taxon>
        <taxon>Aerosakkonematales</taxon>
        <taxon>Aerosakkonemataceae</taxon>
        <taxon>Microseira</taxon>
    </lineage>
</organism>
<dbReference type="InterPro" id="IPR050697">
    <property type="entry name" value="Adenylyl/Guanylyl_Cyclase_3/4"/>
</dbReference>
<comment type="similarity">
    <text evidence="1">Belongs to the adenylyl cyclase class-3 family.</text>
</comment>
<dbReference type="PROSITE" id="PS50125">
    <property type="entry name" value="GUANYLATE_CYCLASE_2"/>
    <property type="match status" value="1"/>
</dbReference>
<dbReference type="SUPFAM" id="SSF55073">
    <property type="entry name" value="Nucleotide cyclase"/>
    <property type="match status" value="1"/>
</dbReference>
<proteinExistence type="inferred from homology"/>
<name>A0AAV3X9G4_9CYAN</name>
<dbReference type="InterPro" id="IPR001054">
    <property type="entry name" value="A/G_cyclase"/>
</dbReference>
<evidence type="ECO:0000256" key="1">
    <source>
        <dbReference type="ARBA" id="ARBA00005381"/>
    </source>
</evidence>
<dbReference type="AlphaFoldDB" id="A0AAV3X9G4"/>
<sequence length="254" mass="28054">MALGGGAIAILGYIAKLEQEDRQIMMTLFGRHVTPKIAEAIWLSRHQLLKKGQLIGQQMTATVLFSDLKGFTTIATRLPPAELMSWLNEYMQVMAQTVLEHDGVIDKFIGDAVMALFGVPIPRTKPEEIAADAIAAVACARAMGNNLRSLNEQWQKTGRPTVAMRVGIATGIVVTGSLGSAQRLDYTVIGDTVNVAARLESYDKSWDAELCRILIGEETYQLVQNHFIARYIGNVYLKGREQPTKIYQVDLTDE</sequence>
<dbReference type="PANTHER" id="PTHR43081:SF1">
    <property type="entry name" value="ADENYLATE CYCLASE, TERMINAL-DIFFERENTIATION SPECIFIC"/>
    <property type="match status" value="1"/>
</dbReference>
<gene>
    <name evidence="3" type="ORF">MiSe_27050</name>
</gene>
<dbReference type="Proteomes" id="UP001050975">
    <property type="component" value="Unassembled WGS sequence"/>
</dbReference>
<evidence type="ECO:0000313" key="4">
    <source>
        <dbReference type="Proteomes" id="UP001050975"/>
    </source>
</evidence>
<dbReference type="SMART" id="SM00044">
    <property type="entry name" value="CYCc"/>
    <property type="match status" value="1"/>
</dbReference>
<dbReference type="GO" id="GO:0004016">
    <property type="term" value="F:adenylate cyclase activity"/>
    <property type="evidence" value="ECO:0007669"/>
    <property type="project" value="UniProtKB-ARBA"/>
</dbReference>
<dbReference type="InterPro" id="IPR029787">
    <property type="entry name" value="Nucleotide_cyclase"/>
</dbReference>
<evidence type="ECO:0000259" key="2">
    <source>
        <dbReference type="PROSITE" id="PS50125"/>
    </source>
</evidence>
<dbReference type="GO" id="GO:0006171">
    <property type="term" value="P:cAMP biosynthetic process"/>
    <property type="evidence" value="ECO:0007669"/>
    <property type="project" value="TreeGrafter"/>
</dbReference>
<feature type="domain" description="Guanylate cyclase" evidence="2">
    <location>
        <begin position="62"/>
        <end position="200"/>
    </location>
</feature>